<gene>
    <name evidence="6" type="ORF">SAMN02927897_01906</name>
</gene>
<dbReference type="GeneID" id="23845534"/>
<name>A0A1G4Y4T0_9ENTR</name>
<sequence>MAGKQEAKPLSFKAIEMMKPGDKDKADIGENRGLRVSCGATGVKSFFYRYTSPVTGKLAQVKIGNFPQTSLAAARLKLNELKLLRQEGRCPASELKQEKQLRAIEAEQAKVPELTVQGLVELYLTERIEDRKTKDGKIIPGARKKKGQDEVRRTLYADAVDKLGDRNASEITRNEVIMLINGIVARGAKVQAGNVLRELSLAYEFAIGLGRFDASFANPALLAKSSLRQTRIKLTNNRGTRVLSEAELKKFLQWLPGSAFSPTIKNVLRLTLWTGCRTGEVCNMAWKDVDLEKGTIHLRETKTGVERYVQLSTQAVNFLKVLRLNSDTYLFPSTRTRRPIQQKYLTENAWRLRESGQMLDIPSWTPHDLRRTVRTGLSRLKCPREVGEAVLGHTKGGVEGIYNLYEYDEECKKWLQVWADYLDKIQFINCTHQNAVSISTG</sequence>
<evidence type="ECO:0000256" key="3">
    <source>
        <dbReference type="ARBA" id="ARBA00023125"/>
    </source>
</evidence>
<dbReference type="RefSeq" id="WP_017457721.1">
    <property type="nucleotide sequence ID" value="NZ_FMUI01000004.1"/>
</dbReference>
<dbReference type="Gene3D" id="3.30.160.390">
    <property type="entry name" value="Integrase, DNA-binding domain"/>
    <property type="match status" value="1"/>
</dbReference>
<dbReference type="InterPro" id="IPR013762">
    <property type="entry name" value="Integrase-like_cat_sf"/>
</dbReference>
<organism evidence="6 7">
    <name type="scientific">Kosakonia sacchari</name>
    <dbReference type="NCBI Taxonomy" id="1158459"/>
    <lineage>
        <taxon>Bacteria</taxon>
        <taxon>Pseudomonadati</taxon>
        <taxon>Pseudomonadota</taxon>
        <taxon>Gammaproteobacteria</taxon>
        <taxon>Enterobacterales</taxon>
        <taxon>Enterobacteriaceae</taxon>
        <taxon>Kosakonia</taxon>
    </lineage>
</organism>
<dbReference type="GO" id="GO:0003677">
    <property type="term" value="F:DNA binding"/>
    <property type="evidence" value="ECO:0007669"/>
    <property type="project" value="UniProtKB-KW"/>
</dbReference>
<protein>
    <submittedName>
        <fullName evidence="6">Integrase</fullName>
    </submittedName>
</protein>
<feature type="domain" description="Tyr recombinase" evidence="5">
    <location>
        <begin position="238"/>
        <end position="415"/>
    </location>
</feature>
<dbReference type="Gene3D" id="1.10.443.10">
    <property type="entry name" value="Intergrase catalytic core"/>
    <property type="match status" value="1"/>
</dbReference>
<dbReference type="EMBL" id="FMUI01000004">
    <property type="protein sequence ID" value="SCX47858.1"/>
    <property type="molecule type" value="Genomic_DNA"/>
</dbReference>
<dbReference type="InterPro" id="IPR050808">
    <property type="entry name" value="Phage_Integrase"/>
</dbReference>
<evidence type="ECO:0000256" key="1">
    <source>
        <dbReference type="ARBA" id="ARBA00008857"/>
    </source>
</evidence>
<dbReference type="PANTHER" id="PTHR30629">
    <property type="entry name" value="PROPHAGE INTEGRASE"/>
    <property type="match status" value="1"/>
</dbReference>
<accession>A0A1G4Y4T0</accession>
<dbReference type="AlphaFoldDB" id="A0A1G4Y4T0"/>
<comment type="caution">
    <text evidence="6">The sequence shown here is derived from an EMBL/GenBank/DDBJ whole genome shotgun (WGS) entry which is preliminary data.</text>
</comment>
<evidence type="ECO:0000259" key="5">
    <source>
        <dbReference type="PROSITE" id="PS51898"/>
    </source>
</evidence>
<dbReference type="InterPro" id="IPR002104">
    <property type="entry name" value="Integrase_catalytic"/>
</dbReference>
<dbReference type="SUPFAM" id="SSF56349">
    <property type="entry name" value="DNA breaking-rejoining enzymes"/>
    <property type="match status" value="1"/>
</dbReference>
<dbReference type="Proteomes" id="UP000183569">
    <property type="component" value="Unassembled WGS sequence"/>
</dbReference>
<reference evidence="6 7" key="1">
    <citation type="submission" date="2016-10" db="EMBL/GenBank/DDBJ databases">
        <authorList>
            <person name="Varghese N."/>
            <person name="Submissions S."/>
        </authorList>
    </citation>
    <scope>NUCLEOTIDE SEQUENCE [LARGE SCALE GENOMIC DNA]</scope>
    <source>
        <strain evidence="6 7">CGMCC 1.12102</strain>
    </source>
</reference>
<dbReference type="InterPro" id="IPR038488">
    <property type="entry name" value="Integrase_DNA-bd_sf"/>
</dbReference>
<dbReference type="InterPro" id="IPR025166">
    <property type="entry name" value="Integrase_DNA_bind_dom"/>
</dbReference>
<dbReference type="PANTHER" id="PTHR30629:SF2">
    <property type="entry name" value="PROPHAGE INTEGRASE INTS-RELATED"/>
    <property type="match status" value="1"/>
</dbReference>
<evidence type="ECO:0000256" key="2">
    <source>
        <dbReference type="ARBA" id="ARBA00022908"/>
    </source>
</evidence>
<evidence type="ECO:0000313" key="6">
    <source>
        <dbReference type="EMBL" id="SCX47858.1"/>
    </source>
</evidence>
<dbReference type="PROSITE" id="PS51898">
    <property type="entry name" value="TYR_RECOMBINASE"/>
    <property type="match status" value="1"/>
</dbReference>
<dbReference type="InterPro" id="IPR011010">
    <property type="entry name" value="DNA_brk_join_enz"/>
</dbReference>
<evidence type="ECO:0000313" key="7">
    <source>
        <dbReference type="Proteomes" id="UP000183569"/>
    </source>
</evidence>
<dbReference type="CDD" id="cd00801">
    <property type="entry name" value="INT_P4_C"/>
    <property type="match status" value="1"/>
</dbReference>
<comment type="similarity">
    <text evidence="1">Belongs to the 'phage' integrase family.</text>
</comment>
<dbReference type="Gene3D" id="1.10.150.130">
    <property type="match status" value="1"/>
</dbReference>
<evidence type="ECO:0000256" key="4">
    <source>
        <dbReference type="ARBA" id="ARBA00023172"/>
    </source>
</evidence>
<keyword evidence="4" id="KW-0233">DNA recombination</keyword>
<dbReference type="GO" id="GO:0006310">
    <property type="term" value="P:DNA recombination"/>
    <property type="evidence" value="ECO:0007669"/>
    <property type="project" value="UniProtKB-KW"/>
</dbReference>
<dbReference type="Pfam" id="PF13356">
    <property type="entry name" value="Arm-DNA-bind_3"/>
    <property type="match status" value="1"/>
</dbReference>
<dbReference type="Pfam" id="PF00589">
    <property type="entry name" value="Phage_integrase"/>
    <property type="match status" value="1"/>
</dbReference>
<keyword evidence="3" id="KW-0238">DNA-binding</keyword>
<dbReference type="GO" id="GO:0015074">
    <property type="term" value="P:DNA integration"/>
    <property type="evidence" value="ECO:0007669"/>
    <property type="project" value="UniProtKB-KW"/>
</dbReference>
<keyword evidence="2" id="KW-0229">DNA integration</keyword>
<proteinExistence type="inferred from homology"/>
<dbReference type="InterPro" id="IPR010998">
    <property type="entry name" value="Integrase_recombinase_N"/>
</dbReference>